<dbReference type="SMART" id="SM00256">
    <property type="entry name" value="FBOX"/>
    <property type="match status" value="1"/>
</dbReference>
<protein>
    <recommendedName>
        <fullName evidence="1">F-box domain-containing protein</fullName>
    </recommendedName>
</protein>
<accession>A0A0B7N2D2</accession>
<sequence length="443" mass="50428">MNLPDTVLLDIFSHIPLPERWLVASVCKQWYGVCHDPYLYRHVELDNLEYRTLIIALHKLVSVASRVKSITISGCYSRFVQDTVVPVHFSSQAHHTGPMLFSHITALQPHRRREEYMKHQFELHDEFSDVFTQLLCHNAASLKSLTVQNCTLDLEMTELFCSIACHAHALESFFYKDNHDRGIHSSGLLQAIVTACPRMRHFHGSHSGMDDAVLLTISRHWASLESLTLCSQKSRDVLGHAEIISEGRQLTGSSPTGRITGQVLWQLLTKCQKLQCLELYDLACISNRDLAAFEALRVKAMQETERKQIKEATAAATRRFSPYDIPKSIFCNKRRNTASFIPGSSIRQLTLTKYMTTPLSKPGFESLLKLFPKLNRLDYETNFYAFDNLFEGITRDMFDAECVAVRDWCGERRGQLDYTGRWNADMTAEQRLIAGMASVSEGA</sequence>
<name>A0A0B7N2D2_9FUNG</name>
<reference evidence="2 3" key="1">
    <citation type="submission" date="2014-09" db="EMBL/GenBank/DDBJ databases">
        <authorList>
            <person name="Ellenberger Sabrina"/>
        </authorList>
    </citation>
    <scope>NUCLEOTIDE SEQUENCE [LARGE SCALE GENOMIC DNA]</scope>
    <source>
        <strain evidence="2 3">CBS 412.66</strain>
    </source>
</reference>
<organism evidence="2 3">
    <name type="scientific">Parasitella parasitica</name>
    <dbReference type="NCBI Taxonomy" id="35722"/>
    <lineage>
        <taxon>Eukaryota</taxon>
        <taxon>Fungi</taxon>
        <taxon>Fungi incertae sedis</taxon>
        <taxon>Mucoromycota</taxon>
        <taxon>Mucoromycotina</taxon>
        <taxon>Mucoromycetes</taxon>
        <taxon>Mucorales</taxon>
        <taxon>Mucorineae</taxon>
        <taxon>Mucoraceae</taxon>
        <taxon>Parasitella</taxon>
    </lineage>
</organism>
<dbReference type="PROSITE" id="PS50181">
    <property type="entry name" value="FBOX"/>
    <property type="match status" value="1"/>
</dbReference>
<gene>
    <name evidence="2" type="primary">PARPA_05408.1 scaffold 18169</name>
</gene>
<feature type="domain" description="F-box" evidence="1">
    <location>
        <begin position="1"/>
        <end position="43"/>
    </location>
</feature>
<dbReference type="InterPro" id="IPR001810">
    <property type="entry name" value="F-box_dom"/>
</dbReference>
<dbReference type="AlphaFoldDB" id="A0A0B7N2D2"/>
<dbReference type="Proteomes" id="UP000054107">
    <property type="component" value="Unassembled WGS sequence"/>
</dbReference>
<dbReference type="STRING" id="35722.A0A0B7N2D2"/>
<dbReference type="SUPFAM" id="SSF52047">
    <property type="entry name" value="RNI-like"/>
    <property type="match status" value="1"/>
</dbReference>
<dbReference type="Pfam" id="PF12937">
    <property type="entry name" value="F-box-like"/>
    <property type="match status" value="1"/>
</dbReference>
<dbReference type="InterPro" id="IPR036047">
    <property type="entry name" value="F-box-like_dom_sf"/>
</dbReference>
<dbReference type="SUPFAM" id="SSF81383">
    <property type="entry name" value="F-box domain"/>
    <property type="match status" value="1"/>
</dbReference>
<dbReference type="Gene3D" id="1.20.1280.50">
    <property type="match status" value="1"/>
</dbReference>
<proteinExistence type="predicted"/>
<dbReference type="InterPro" id="IPR032675">
    <property type="entry name" value="LRR_dom_sf"/>
</dbReference>
<keyword evidence="3" id="KW-1185">Reference proteome</keyword>
<dbReference type="EMBL" id="LN726507">
    <property type="protein sequence ID" value="CEP11542.1"/>
    <property type="molecule type" value="Genomic_DNA"/>
</dbReference>
<dbReference type="PANTHER" id="PTHR16134">
    <property type="entry name" value="F-BOX/TPR REPEAT PROTEIN POF3"/>
    <property type="match status" value="1"/>
</dbReference>
<evidence type="ECO:0000313" key="3">
    <source>
        <dbReference type="Proteomes" id="UP000054107"/>
    </source>
</evidence>
<evidence type="ECO:0000313" key="2">
    <source>
        <dbReference type="EMBL" id="CEP11542.1"/>
    </source>
</evidence>
<dbReference type="Gene3D" id="3.80.10.10">
    <property type="entry name" value="Ribonuclease Inhibitor"/>
    <property type="match status" value="1"/>
</dbReference>
<evidence type="ECO:0000259" key="1">
    <source>
        <dbReference type="PROSITE" id="PS50181"/>
    </source>
</evidence>
<dbReference type="PANTHER" id="PTHR16134:SF119">
    <property type="entry name" value="AT02038P-RELATED"/>
    <property type="match status" value="1"/>
</dbReference>
<dbReference type="OrthoDB" id="3219396at2759"/>